<name>A0ABZ0CVD1_9BURK</name>
<evidence type="ECO:0000313" key="3">
    <source>
        <dbReference type="Proteomes" id="UP001303946"/>
    </source>
</evidence>
<keyword evidence="1" id="KW-0732">Signal</keyword>
<sequence>MNTAAIAMSMAVFATSAVSGEVSPISINQTSQHSRLTEQWWQWAMAVPRQQSPVSDPSGARCGDGQTGSTWFLAGGFGSSKIRRKCTVPAGRSLFFPLINTVYYAARDAETFTCERAKSLAKLTNDTAIDLFAEVDGTPIGNLKAYRFASDRCFNIFSRVPRTQSAYNAYPSATDGYWLLLKPLSPGRHTLKFGGKYNHSSVDFGRMVQDIEYELLVE</sequence>
<evidence type="ECO:0000313" key="2">
    <source>
        <dbReference type="EMBL" id="WOB06930.1"/>
    </source>
</evidence>
<gene>
    <name evidence="2" type="ORF">RXV79_18630</name>
</gene>
<feature type="chain" id="PRO_5046999297" evidence="1">
    <location>
        <begin position="20"/>
        <end position="218"/>
    </location>
</feature>
<dbReference type="RefSeq" id="WP_316699578.1">
    <property type="nucleotide sequence ID" value="NZ_CP136336.1"/>
</dbReference>
<protein>
    <submittedName>
        <fullName evidence="2">Uncharacterized protein</fullName>
    </submittedName>
</protein>
<keyword evidence="3" id="KW-1185">Reference proteome</keyword>
<proteinExistence type="predicted"/>
<accession>A0ABZ0CVD1</accession>
<dbReference type="Proteomes" id="UP001303946">
    <property type="component" value="Chromosome"/>
</dbReference>
<evidence type="ECO:0000256" key="1">
    <source>
        <dbReference type="SAM" id="SignalP"/>
    </source>
</evidence>
<feature type="signal peptide" evidence="1">
    <location>
        <begin position="1"/>
        <end position="19"/>
    </location>
</feature>
<dbReference type="EMBL" id="CP136336">
    <property type="protein sequence ID" value="WOB06930.1"/>
    <property type="molecule type" value="Genomic_DNA"/>
</dbReference>
<organism evidence="2 3">
    <name type="scientific">Piscinibacter gummiphilus</name>
    <dbReference type="NCBI Taxonomy" id="946333"/>
    <lineage>
        <taxon>Bacteria</taxon>
        <taxon>Pseudomonadati</taxon>
        <taxon>Pseudomonadota</taxon>
        <taxon>Betaproteobacteria</taxon>
        <taxon>Burkholderiales</taxon>
        <taxon>Sphaerotilaceae</taxon>
        <taxon>Piscinibacter</taxon>
    </lineage>
</organism>
<reference evidence="2 3" key="1">
    <citation type="submission" date="2023-10" db="EMBL/GenBank/DDBJ databases">
        <title>Bacteria for the degradation of biodegradable plastic PBAT(Polybutylene adipate terephthalate).</title>
        <authorList>
            <person name="Weon H.-Y."/>
            <person name="Yeon J."/>
        </authorList>
    </citation>
    <scope>NUCLEOTIDE SEQUENCE [LARGE SCALE GENOMIC DNA]</scope>
    <source>
        <strain evidence="2 3">SBD 7-3</strain>
    </source>
</reference>